<reference evidence="2" key="1">
    <citation type="submission" date="2020-08" db="EMBL/GenBank/DDBJ databases">
        <title>Multicomponent nature underlies the extraordinary mechanical properties of spider dragline silk.</title>
        <authorList>
            <person name="Kono N."/>
            <person name="Nakamura H."/>
            <person name="Mori M."/>
            <person name="Yoshida Y."/>
            <person name="Ohtoshi R."/>
            <person name="Malay A.D."/>
            <person name="Moran D.A.P."/>
            <person name="Tomita M."/>
            <person name="Numata K."/>
            <person name="Arakawa K."/>
        </authorList>
    </citation>
    <scope>NUCLEOTIDE SEQUENCE</scope>
</reference>
<organism evidence="2 3">
    <name type="scientific">Trichonephila clavipes</name>
    <name type="common">Golden silk orbweaver</name>
    <name type="synonym">Nephila clavipes</name>
    <dbReference type="NCBI Taxonomy" id="2585209"/>
    <lineage>
        <taxon>Eukaryota</taxon>
        <taxon>Metazoa</taxon>
        <taxon>Ecdysozoa</taxon>
        <taxon>Arthropoda</taxon>
        <taxon>Chelicerata</taxon>
        <taxon>Arachnida</taxon>
        <taxon>Araneae</taxon>
        <taxon>Araneomorphae</taxon>
        <taxon>Entelegynae</taxon>
        <taxon>Araneoidea</taxon>
        <taxon>Nephilidae</taxon>
        <taxon>Trichonephila</taxon>
    </lineage>
</organism>
<gene>
    <name evidence="2" type="ORF">TNCV_4415431</name>
</gene>
<name>A0A8X6S4F3_TRICX</name>
<sequence length="136" mass="15335">MNNETLYHAYCSHSDIFLPNNQSAKPSTVSLARSSFEKKYVLRNKKKKSLGASHMWFQLRREGRPPTAIYEMRFGQCRPAELEHGSASMDAVGAQWADRGPRAPHNLAHTGDKMKKKELPFILPDSTKGDFAASKE</sequence>
<evidence type="ECO:0000313" key="3">
    <source>
        <dbReference type="Proteomes" id="UP000887159"/>
    </source>
</evidence>
<protein>
    <submittedName>
        <fullName evidence="2">Uncharacterized protein</fullName>
    </submittedName>
</protein>
<feature type="compositionally biased region" description="Basic and acidic residues" evidence="1">
    <location>
        <begin position="110"/>
        <end position="119"/>
    </location>
</feature>
<feature type="region of interest" description="Disordered" evidence="1">
    <location>
        <begin position="97"/>
        <end position="136"/>
    </location>
</feature>
<dbReference type="AlphaFoldDB" id="A0A8X6S4F3"/>
<comment type="caution">
    <text evidence="2">The sequence shown here is derived from an EMBL/GenBank/DDBJ whole genome shotgun (WGS) entry which is preliminary data.</text>
</comment>
<keyword evidence="3" id="KW-1185">Reference proteome</keyword>
<dbReference type="Proteomes" id="UP000887159">
    <property type="component" value="Unassembled WGS sequence"/>
</dbReference>
<dbReference type="EMBL" id="BMAU01021244">
    <property type="protein sequence ID" value="GFY04455.1"/>
    <property type="molecule type" value="Genomic_DNA"/>
</dbReference>
<evidence type="ECO:0000256" key="1">
    <source>
        <dbReference type="SAM" id="MobiDB-lite"/>
    </source>
</evidence>
<proteinExistence type="predicted"/>
<evidence type="ECO:0000313" key="2">
    <source>
        <dbReference type="EMBL" id="GFY04455.1"/>
    </source>
</evidence>
<accession>A0A8X6S4F3</accession>